<dbReference type="Pfam" id="PF00149">
    <property type="entry name" value="Metallophos"/>
    <property type="match status" value="1"/>
</dbReference>
<organism evidence="2 3">
    <name type="scientific">Acanthaster planci</name>
    <name type="common">Crown-of-thorns starfish</name>
    <dbReference type="NCBI Taxonomy" id="133434"/>
    <lineage>
        <taxon>Eukaryota</taxon>
        <taxon>Metazoa</taxon>
        <taxon>Echinodermata</taxon>
        <taxon>Eleutherozoa</taxon>
        <taxon>Asterozoa</taxon>
        <taxon>Asteroidea</taxon>
        <taxon>Valvatacea</taxon>
        <taxon>Valvatida</taxon>
        <taxon>Acanthasteridae</taxon>
        <taxon>Acanthaster</taxon>
    </lineage>
</organism>
<feature type="domain" description="Calcineurin-like phosphoesterase" evidence="1">
    <location>
        <begin position="39"/>
        <end position="322"/>
    </location>
</feature>
<accession>A0A8B8A2S0</accession>
<dbReference type="GO" id="GO:0008663">
    <property type="term" value="F:2',3'-cyclic-nucleotide 2'-phosphodiesterase activity"/>
    <property type="evidence" value="ECO:0007669"/>
    <property type="project" value="TreeGrafter"/>
</dbReference>
<dbReference type="SUPFAM" id="SSF56300">
    <property type="entry name" value="Metallo-dependent phosphatases"/>
    <property type="match status" value="1"/>
</dbReference>
<dbReference type="GO" id="GO:0047631">
    <property type="term" value="F:ADP-ribose diphosphatase activity"/>
    <property type="evidence" value="ECO:0007669"/>
    <property type="project" value="TreeGrafter"/>
</dbReference>
<dbReference type="RefSeq" id="XP_022110176.1">
    <property type="nucleotide sequence ID" value="XM_022254484.1"/>
</dbReference>
<reference evidence="3" key="1">
    <citation type="submission" date="2025-08" db="UniProtKB">
        <authorList>
            <consortium name="RefSeq"/>
        </authorList>
    </citation>
    <scope>IDENTIFICATION</scope>
</reference>
<evidence type="ECO:0000259" key="1">
    <source>
        <dbReference type="Pfam" id="PF00149"/>
    </source>
</evidence>
<dbReference type="GO" id="GO:0047734">
    <property type="term" value="F:CDP-glycerol diphosphatase activity"/>
    <property type="evidence" value="ECO:0007669"/>
    <property type="project" value="TreeGrafter"/>
</dbReference>
<dbReference type="InterPro" id="IPR004843">
    <property type="entry name" value="Calcineurin-like_PHP"/>
</dbReference>
<dbReference type="GO" id="GO:0030145">
    <property type="term" value="F:manganese ion binding"/>
    <property type="evidence" value="ECO:0007669"/>
    <property type="project" value="TreeGrafter"/>
</dbReference>
<proteinExistence type="predicted"/>
<dbReference type="InterPro" id="IPR029052">
    <property type="entry name" value="Metallo-depent_PP-like"/>
</dbReference>
<evidence type="ECO:0000313" key="2">
    <source>
        <dbReference type="Proteomes" id="UP000694845"/>
    </source>
</evidence>
<dbReference type="Gene3D" id="3.60.21.10">
    <property type="match status" value="1"/>
</dbReference>
<dbReference type="OMA" id="GHNHAGN"/>
<evidence type="ECO:0000313" key="3">
    <source>
        <dbReference type="RefSeq" id="XP_022110176.1"/>
    </source>
</evidence>
<gene>
    <name evidence="3" type="primary">LOC110989831</name>
</gene>
<sequence length="383" mass="43133">MKICPLGTKPCCYEYIMPWRKEWTCETRMENKASACVFSFGVISDIQHADIENRLNYSQTCMRYYRNALALLKEAVDHWMDGDTSAIRPDFVVQLGDVLDGFNSEGGKDESLRILDVILNQFDRLPCTVHHLFGNHEFYNFSRVELMNSRLFSGAKFETTARDSECECFPEDSLSAGKSRAGGLATYYHFSPAPGFRVVILDSYSRSIIGHNDMCPIGQESLRLVRSVNKNEILNSPLGLKVSEKRFVAFNGGLGEKQMAWLENVLEGACLAKEKVILFGHIPIYPIHRDHTCLLWDYQEALKLVRSSPCVVALFTGHTHSYAYTVDEMSGIHFLNFPGVVEIPPGGNGFGTIAVYGDRLVLHGVGHVDDVVMKFPEQSMYQD</sequence>
<dbReference type="OrthoDB" id="9675250at2759"/>
<protein>
    <submittedName>
        <fullName evidence="3">Manganese-dependent ADP-ribose/CDP-alcohol diphosphatase-like isoform X1</fullName>
    </submittedName>
</protein>
<dbReference type="AlphaFoldDB" id="A0A8B8A2S0"/>
<dbReference type="GeneID" id="110989831"/>
<dbReference type="Proteomes" id="UP000694845">
    <property type="component" value="Unplaced"/>
</dbReference>
<name>A0A8B8A2S0_ACAPL</name>
<dbReference type="KEGG" id="aplc:110989831"/>
<keyword evidence="2" id="KW-1185">Reference proteome</keyword>
<dbReference type="PANTHER" id="PTHR16509">
    <property type="match status" value="1"/>
</dbReference>
<dbReference type="PANTHER" id="PTHR16509:SF1">
    <property type="entry name" value="MANGANESE-DEPENDENT ADP-RIBOSE_CDP-ALCOHOL DIPHOSPHATASE"/>
    <property type="match status" value="1"/>
</dbReference>